<comment type="pathway">
    <text evidence="3 11">Pyrimidine metabolism; UMP biosynthesis via de novo pathway; orotate from (S)-dihydroorotate (quinone route): step 1/1.</text>
</comment>
<comment type="function">
    <text evidence="1 11">Catalyzes the conversion of dihydroorotate to orotate with quinone as electron acceptor.</text>
</comment>
<gene>
    <name evidence="11" type="primary">pyrD</name>
    <name evidence="13" type="ORF">A7A78_06365</name>
</gene>
<dbReference type="InterPro" id="IPR012135">
    <property type="entry name" value="Dihydroorotate_DH_1_2"/>
</dbReference>
<organism evidence="13 14">
    <name type="scientific">Aequorivita soesokkakensis</name>
    <dbReference type="NCBI Taxonomy" id="1385699"/>
    <lineage>
        <taxon>Bacteria</taxon>
        <taxon>Pseudomonadati</taxon>
        <taxon>Bacteroidota</taxon>
        <taxon>Flavobacteriia</taxon>
        <taxon>Flavobacteriales</taxon>
        <taxon>Flavobacteriaceae</taxon>
        <taxon>Aequorivita</taxon>
    </lineage>
</organism>
<dbReference type="GO" id="GO:0005886">
    <property type="term" value="C:plasma membrane"/>
    <property type="evidence" value="ECO:0007669"/>
    <property type="project" value="UniProtKB-SubCell"/>
</dbReference>
<dbReference type="InterPro" id="IPR005720">
    <property type="entry name" value="Dihydroorotate_DH_cat"/>
</dbReference>
<protein>
    <recommendedName>
        <fullName evidence="11">Dihydroorotate dehydrogenase (quinone)</fullName>
        <ecNumber evidence="11">1.3.5.2</ecNumber>
    </recommendedName>
    <alternativeName>
        <fullName evidence="11">DHOdehase</fullName>
        <shortName evidence="11">DHOD</shortName>
        <shortName evidence="11">DHODase</shortName>
    </alternativeName>
    <alternativeName>
        <fullName evidence="11">Dihydroorotate oxidase</fullName>
    </alternativeName>
</protein>
<evidence type="ECO:0000259" key="12">
    <source>
        <dbReference type="Pfam" id="PF01180"/>
    </source>
</evidence>
<keyword evidence="8 11" id="KW-0560">Oxidoreductase</keyword>
<evidence type="ECO:0000256" key="4">
    <source>
        <dbReference type="ARBA" id="ARBA00005359"/>
    </source>
</evidence>
<dbReference type="Pfam" id="PF01180">
    <property type="entry name" value="DHO_dh"/>
    <property type="match status" value="1"/>
</dbReference>
<evidence type="ECO:0000256" key="1">
    <source>
        <dbReference type="ARBA" id="ARBA00003125"/>
    </source>
</evidence>
<dbReference type="GO" id="GO:0106430">
    <property type="term" value="F:dihydroorotate dehydrogenase (quinone) activity"/>
    <property type="evidence" value="ECO:0007669"/>
    <property type="project" value="UniProtKB-EC"/>
</dbReference>
<feature type="binding site" evidence="11">
    <location>
        <position position="260"/>
    </location>
    <ligand>
        <name>FMN</name>
        <dbReference type="ChEBI" id="CHEBI:58210"/>
    </ligand>
</feature>
<feature type="binding site" evidence="11">
    <location>
        <position position="90"/>
    </location>
    <ligand>
        <name>FMN</name>
        <dbReference type="ChEBI" id="CHEBI:58210"/>
    </ligand>
</feature>
<dbReference type="EMBL" id="LXIE01000048">
    <property type="protein sequence ID" value="OAD90349.1"/>
    <property type="molecule type" value="Genomic_DNA"/>
</dbReference>
<dbReference type="GO" id="GO:0005737">
    <property type="term" value="C:cytoplasm"/>
    <property type="evidence" value="ECO:0007669"/>
    <property type="project" value="InterPro"/>
</dbReference>
<dbReference type="SUPFAM" id="SSF51395">
    <property type="entry name" value="FMN-linked oxidoreductases"/>
    <property type="match status" value="1"/>
</dbReference>
<dbReference type="PIRSF" id="PIRSF000164">
    <property type="entry name" value="DHO_oxidase"/>
    <property type="match status" value="1"/>
</dbReference>
<evidence type="ECO:0000256" key="10">
    <source>
        <dbReference type="ARBA" id="ARBA00048639"/>
    </source>
</evidence>
<dbReference type="InterPro" id="IPR001295">
    <property type="entry name" value="Dihydroorotate_DH_CS"/>
</dbReference>
<dbReference type="HAMAP" id="MF_00225">
    <property type="entry name" value="DHO_dh_type2"/>
    <property type="match status" value="1"/>
</dbReference>
<feature type="binding site" evidence="11">
    <location>
        <position position="311"/>
    </location>
    <ligand>
        <name>FMN</name>
        <dbReference type="ChEBI" id="CHEBI:58210"/>
    </ligand>
</feature>
<sequence length="354" mass="39696">MYKTIIRPLFFSFDPEKIHYFTFSLIRFFHKIGFGSIFRSIYKVENPKLERELFGLKFPNPVGLAAGFDKDAKLYKELSNFGFGFIEIGTVTPKPQPGNDKPRLFRLKEDSAIINRMGFNNGGVEEAVERLKKNPSTKPVLSEVERLGETTHVLIGGNIGKNKVTPNEEAVNDYLICFEALFEYVDYFVVNVSSPNTPNLRALQEKKPLTDLLQTLQDRNNSKEKRKPILLKIAPDLTDEQLIDIIEIVATTKIDGVIATNTTISREGISSENKKEMGGLSGKPLNKRATEVIRFLSEKSNKAFPIIGVGGIHSAEDALEKLDAGASLVQLYTGFIYEGPILIKQINKAILKRK</sequence>
<dbReference type="EC" id="1.3.5.2" evidence="11"/>
<feature type="binding site" evidence="11">
    <location>
        <position position="191"/>
    </location>
    <ligand>
        <name>substrate</name>
    </ligand>
</feature>
<dbReference type="OrthoDB" id="9802377at2"/>
<feature type="binding site" evidence="11">
    <location>
        <position position="282"/>
    </location>
    <ligand>
        <name>FMN</name>
        <dbReference type="ChEBI" id="CHEBI:58210"/>
    </ligand>
</feature>
<dbReference type="GO" id="GO:0044205">
    <property type="term" value="P:'de novo' UMP biosynthetic process"/>
    <property type="evidence" value="ECO:0007669"/>
    <property type="project" value="UniProtKB-UniRule"/>
</dbReference>
<dbReference type="PANTHER" id="PTHR48109">
    <property type="entry name" value="DIHYDROOROTATE DEHYDROGENASE (QUINONE), MITOCHONDRIAL-RELATED"/>
    <property type="match status" value="1"/>
</dbReference>
<keyword evidence="11" id="KW-1003">Cell membrane</keyword>
<keyword evidence="6 11" id="KW-0288">FMN</keyword>
<proteinExistence type="inferred from homology"/>
<keyword evidence="5 11" id="KW-0285">Flavoprotein</keyword>
<dbReference type="PANTHER" id="PTHR48109:SF4">
    <property type="entry name" value="DIHYDROOROTATE DEHYDROGENASE (QUINONE), MITOCHONDRIAL"/>
    <property type="match status" value="1"/>
</dbReference>
<evidence type="ECO:0000256" key="5">
    <source>
        <dbReference type="ARBA" id="ARBA00022630"/>
    </source>
</evidence>
<feature type="binding site" evidence="11">
    <location>
        <begin position="261"/>
        <end position="262"/>
    </location>
    <ligand>
        <name>substrate</name>
    </ligand>
</feature>
<dbReference type="Proteomes" id="UP000077552">
    <property type="component" value="Unassembled WGS sequence"/>
</dbReference>
<dbReference type="Gene3D" id="3.20.20.70">
    <property type="entry name" value="Aldolase class I"/>
    <property type="match status" value="1"/>
</dbReference>
<comment type="subunit">
    <text evidence="11">Monomer.</text>
</comment>
<keyword evidence="9 11" id="KW-0472">Membrane</keyword>
<feature type="binding site" evidence="11">
    <location>
        <position position="232"/>
    </location>
    <ligand>
        <name>FMN</name>
        <dbReference type="ChEBI" id="CHEBI:58210"/>
    </ligand>
</feature>
<feature type="binding site" evidence="11">
    <location>
        <position position="158"/>
    </location>
    <ligand>
        <name>FMN</name>
        <dbReference type="ChEBI" id="CHEBI:58210"/>
    </ligand>
</feature>
<feature type="domain" description="Dihydroorotate dehydrogenase catalytic" evidence="12">
    <location>
        <begin position="49"/>
        <end position="351"/>
    </location>
</feature>
<evidence type="ECO:0000256" key="7">
    <source>
        <dbReference type="ARBA" id="ARBA00022975"/>
    </source>
</evidence>
<evidence type="ECO:0000256" key="11">
    <source>
        <dbReference type="HAMAP-Rule" id="MF_00225"/>
    </source>
</evidence>
<feature type="binding site" evidence="11">
    <location>
        <position position="70"/>
    </location>
    <ligand>
        <name>substrate</name>
    </ligand>
</feature>
<feature type="binding site" evidence="11">
    <location>
        <begin position="66"/>
        <end position="70"/>
    </location>
    <ligand>
        <name>FMN</name>
        <dbReference type="ChEBI" id="CHEBI:58210"/>
    </ligand>
</feature>
<comment type="subcellular location">
    <subcellularLocation>
        <location evidence="11">Cell membrane</location>
        <topology evidence="11">Peripheral membrane protein</topology>
    </subcellularLocation>
    <subcellularLocation>
        <location evidence="2">Membrane</location>
    </subcellularLocation>
</comment>
<evidence type="ECO:0000313" key="13">
    <source>
        <dbReference type="EMBL" id="OAD90349.1"/>
    </source>
</evidence>
<dbReference type="CDD" id="cd04738">
    <property type="entry name" value="DHOD_2_like"/>
    <property type="match status" value="1"/>
</dbReference>
<dbReference type="PROSITE" id="PS00911">
    <property type="entry name" value="DHODEHASE_1"/>
    <property type="match status" value="1"/>
</dbReference>
<comment type="cofactor">
    <cofactor evidence="11">
        <name>FMN</name>
        <dbReference type="ChEBI" id="CHEBI:58210"/>
    </cofactor>
    <text evidence="11">Binds 1 FMN per subunit.</text>
</comment>
<dbReference type="PROSITE" id="PS00912">
    <property type="entry name" value="DHODEHASE_2"/>
    <property type="match status" value="1"/>
</dbReference>
<dbReference type="UniPathway" id="UPA00070">
    <property type="reaction ID" value="UER00946"/>
</dbReference>
<evidence type="ECO:0000313" key="14">
    <source>
        <dbReference type="Proteomes" id="UP000077552"/>
    </source>
</evidence>
<feature type="active site" description="Nucleophile" evidence="11">
    <location>
        <position position="194"/>
    </location>
</feature>
<evidence type="ECO:0000256" key="3">
    <source>
        <dbReference type="ARBA" id="ARBA00005161"/>
    </source>
</evidence>
<evidence type="ECO:0000256" key="8">
    <source>
        <dbReference type="ARBA" id="ARBA00023002"/>
    </source>
</evidence>
<accession>A0A1A9LAG5</accession>
<dbReference type="InterPro" id="IPR013785">
    <property type="entry name" value="Aldolase_TIM"/>
</dbReference>
<feature type="binding site" evidence="11">
    <location>
        <position position="196"/>
    </location>
    <ligand>
        <name>substrate</name>
    </ligand>
</feature>
<feature type="binding site" evidence="11">
    <location>
        <begin position="115"/>
        <end position="119"/>
    </location>
    <ligand>
        <name>substrate</name>
    </ligand>
</feature>
<comment type="caution">
    <text evidence="13">The sequence shown here is derived from an EMBL/GenBank/DDBJ whole genome shotgun (WGS) entry which is preliminary data.</text>
</comment>
<name>A0A1A9LAG5_9FLAO</name>
<comment type="catalytic activity">
    <reaction evidence="10 11">
        <text>(S)-dihydroorotate + a quinone = orotate + a quinol</text>
        <dbReference type="Rhea" id="RHEA:30187"/>
        <dbReference type="ChEBI" id="CHEBI:24646"/>
        <dbReference type="ChEBI" id="CHEBI:30839"/>
        <dbReference type="ChEBI" id="CHEBI:30864"/>
        <dbReference type="ChEBI" id="CHEBI:132124"/>
        <dbReference type="EC" id="1.3.5.2"/>
    </reaction>
</comment>
<dbReference type="NCBIfam" id="NF003645">
    <property type="entry name" value="PRK05286.1-2"/>
    <property type="match status" value="1"/>
</dbReference>
<evidence type="ECO:0000256" key="9">
    <source>
        <dbReference type="ARBA" id="ARBA00023136"/>
    </source>
</evidence>
<comment type="similarity">
    <text evidence="4 11">Belongs to the dihydroorotate dehydrogenase family. Type 2 subfamily.</text>
</comment>
<dbReference type="GO" id="GO:0006207">
    <property type="term" value="P:'de novo' pyrimidine nucleobase biosynthetic process"/>
    <property type="evidence" value="ECO:0007669"/>
    <property type="project" value="UniProtKB-UniRule"/>
</dbReference>
<keyword evidence="7 11" id="KW-0665">Pyrimidine biosynthesis</keyword>
<dbReference type="InterPro" id="IPR050074">
    <property type="entry name" value="DHO_dehydrogenase"/>
</dbReference>
<evidence type="ECO:0000256" key="6">
    <source>
        <dbReference type="ARBA" id="ARBA00022643"/>
    </source>
</evidence>
<feature type="binding site" evidence="11">
    <location>
        <begin position="332"/>
        <end position="333"/>
    </location>
    <ligand>
        <name>FMN</name>
        <dbReference type="ChEBI" id="CHEBI:58210"/>
    </ligand>
</feature>
<dbReference type="AlphaFoldDB" id="A0A1A9LAG5"/>
<evidence type="ECO:0000256" key="2">
    <source>
        <dbReference type="ARBA" id="ARBA00004370"/>
    </source>
</evidence>
<dbReference type="InterPro" id="IPR005719">
    <property type="entry name" value="Dihydroorotate_DH_2"/>
</dbReference>
<keyword evidence="14" id="KW-1185">Reference proteome</keyword>
<dbReference type="NCBIfam" id="NF003652">
    <property type="entry name" value="PRK05286.2-5"/>
    <property type="match status" value="1"/>
</dbReference>
<feature type="binding site" evidence="11">
    <location>
        <position position="191"/>
    </location>
    <ligand>
        <name>FMN</name>
        <dbReference type="ChEBI" id="CHEBI:58210"/>
    </ligand>
</feature>
<dbReference type="NCBIfam" id="TIGR01036">
    <property type="entry name" value="pyrD_sub2"/>
    <property type="match status" value="1"/>
</dbReference>
<reference evidence="13 14" key="1">
    <citation type="submission" date="2016-05" db="EMBL/GenBank/DDBJ databases">
        <title>Genome sequencing of Vitellibacter soesokkakensis RSSK-12.</title>
        <authorList>
            <person name="Thevarajoo S."/>
            <person name="Selvaratnam C."/>
            <person name="Goh K.M."/>
            <person name="Chan K.-G."/>
            <person name="Chong C.S."/>
        </authorList>
    </citation>
    <scope>NUCLEOTIDE SEQUENCE [LARGE SCALE GENOMIC DNA]</scope>
    <source>
        <strain evidence="13 14">RSSK-12</strain>
    </source>
</reference>
<dbReference type="RefSeq" id="WP_068762860.1">
    <property type="nucleotide sequence ID" value="NZ_LXIE01000048.1"/>
</dbReference>
<dbReference type="STRING" id="1385699.A7A78_06365"/>